<dbReference type="EC" id="2.4.1.17" evidence="12"/>
<comment type="caution">
    <text evidence="13">The sequence shown here is derived from an EMBL/GenBank/DDBJ whole genome shotgun (WGS) entry which is preliminary data.</text>
</comment>
<dbReference type="PROSITE" id="PS00375">
    <property type="entry name" value="UDPGT"/>
    <property type="match status" value="1"/>
</dbReference>
<keyword evidence="4 11" id="KW-0808">Transferase</keyword>
<evidence type="ECO:0000256" key="3">
    <source>
        <dbReference type="ARBA" id="ARBA00022676"/>
    </source>
</evidence>
<keyword evidence="8 12" id="KW-0472">Membrane</keyword>
<evidence type="ECO:0000256" key="5">
    <source>
        <dbReference type="ARBA" id="ARBA00022692"/>
    </source>
</evidence>
<evidence type="ECO:0000256" key="12">
    <source>
        <dbReference type="RuleBase" id="RU362059"/>
    </source>
</evidence>
<accession>A0AAW2I781</accession>
<proteinExistence type="inferred from homology"/>
<evidence type="ECO:0000256" key="1">
    <source>
        <dbReference type="ARBA" id="ARBA00004240"/>
    </source>
</evidence>
<evidence type="ECO:0000256" key="10">
    <source>
        <dbReference type="ARBA" id="ARBA00046288"/>
    </source>
</evidence>
<dbReference type="PANTHER" id="PTHR48043:SF145">
    <property type="entry name" value="FI06409P-RELATED"/>
    <property type="match status" value="1"/>
</dbReference>
<comment type="catalytic activity">
    <reaction evidence="12">
        <text>glucuronate acceptor + UDP-alpha-D-glucuronate = acceptor beta-D-glucuronoside + UDP + H(+)</text>
        <dbReference type="Rhea" id="RHEA:21032"/>
        <dbReference type="ChEBI" id="CHEBI:15378"/>
        <dbReference type="ChEBI" id="CHEBI:58052"/>
        <dbReference type="ChEBI" id="CHEBI:58223"/>
        <dbReference type="ChEBI" id="CHEBI:132367"/>
        <dbReference type="ChEBI" id="CHEBI:132368"/>
        <dbReference type="EC" id="2.4.1.17"/>
    </reaction>
</comment>
<keyword evidence="6" id="KW-0256">Endoplasmic reticulum</keyword>
<dbReference type="GO" id="GO:0015020">
    <property type="term" value="F:glucuronosyltransferase activity"/>
    <property type="evidence" value="ECO:0007669"/>
    <property type="project" value="UniProtKB-EC"/>
</dbReference>
<evidence type="ECO:0000256" key="2">
    <source>
        <dbReference type="ARBA" id="ARBA00009995"/>
    </source>
</evidence>
<name>A0AAW2I781_9NEOP</name>
<dbReference type="FunFam" id="3.40.50.2000:FF:000050">
    <property type="entry name" value="UDP-glucuronosyltransferase"/>
    <property type="match status" value="1"/>
</dbReference>
<dbReference type="EMBL" id="JARGDH010000001">
    <property type="protein sequence ID" value="KAL0278210.1"/>
    <property type="molecule type" value="Genomic_DNA"/>
</dbReference>
<feature type="transmembrane region" description="Helical" evidence="12">
    <location>
        <begin position="482"/>
        <end position="509"/>
    </location>
</feature>
<feature type="signal peptide" evidence="12">
    <location>
        <begin position="1"/>
        <end position="18"/>
    </location>
</feature>
<gene>
    <name evidence="13" type="ORF">PYX00_000095</name>
</gene>
<dbReference type="CDD" id="cd03784">
    <property type="entry name" value="GT1_Gtf-like"/>
    <property type="match status" value="1"/>
</dbReference>
<dbReference type="GO" id="GO:0016020">
    <property type="term" value="C:membrane"/>
    <property type="evidence" value="ECO:0007669"/>
    <property type="project" value="UniProtKB-SubCell"/>
</dbReference>
<evidence type="ECO:0000256" key="7">
    <source>
        <dbReference type="ARBA" id="ARBA00022989"/>
    </source>
</evidence>
<evidence type="ECO:0000313" key="13">
    <source>
        <dbReference type="EMBL" id="KAL0278210.1"/>
    </source>
</evidence>
<comment type="subcellular location">
    <subcellularLocation>
        <location evidence="10">Endomembrane system</location>
        <topology evidence="10">Single-pass type I membrane protein</topology>
    </subcellularLocation>
    <subcellularLocation>
        <location evidence="1">Endoplasmic reticulum</location>
    </subcellularLocation>
    <subcellularLocation>
        <location evidence="12">Membrane</location>
        <topology evidence="12">Single-pass membrane protein</topology>
    </subcellularLocation>
</comment>
<dbReference type="GO" id="GO:0005783">
    <property type="term" value="C:endoplasmic reticulum"/>
    <property type="evidence" value="ECO:0007669"/>
    <property type="project" value="UniProtKB-SubCell"/>
</dbReference>
<feature type="chain" id="PRO_5043113152" description="UDP-glucuronosyltransferase" evidence="12">
    <location>
        <begin position="19"/>
        <end position="522"/>
    </location>
</feature>
<dbReference type="Pfam" id="PF00201">
    <property type="entry name" value="UDPGT"/>
    <property type="match status" value="1"/>
</dbReference>
<evidence type="ECO:0000256" key="9">
    <source>
        <dbReference type="ARBA" id="ARBA00023180"/>
    </source>
</evidence>
<evidence type="ECO:0000256" key="6">
    <source>
        <dbReference type="ARBA" id="ARBA00022824"/>
    </source>
</evidence>
<keyword evidence="5 12" id="KW-0812">Transmembrane</keyword>
<dbReference type="PANTHER" id="PTHR48043">
    <property type="entry name" value="EG:EG0003.4 PROTEIN-RELATED"/>
    <property type="match status" value="1"/>
</dbReference>
<dbReference type="InterPro" id="IPR050271">
    <property type="entry name" value="UDP-glycosyltransferase"/>
</dbReference>
<sequence length="522" mass="58891">MKVCAGILSFAVFAASFAVVENSKILAIFPFQSKSHFVMLEALAKGLAGRGHEVTVVGHFPQKTPIPNYRDISLEGTVEQVVNNITLDFIYENWRSHLKTLDFIWRGAGVSHCEVMYKTAVFQKLVNRKEKFDLLITELWGSDCFLPLATVFDVPHISILTTMEVPWCLERYGSPINPAYSPNQYVPHSNYAMDFWMRVKNTLFTAYTRLGHYFYSERPSDAVAKKYLGRSVPDLSDLVKNSSLLFINSHFSMIGSRPFSPNVVEVGGLHISDPKPLPPDLKKILDEAKEGVIVVSFGSLIRPDSFSKEILRAFVENFKKLPHKILWKYNGAVPDQPKNVVTAKWIPQSDVLRHPNVKLFVTHGGLMGTQEAVTAGVPMLGIPFFADQQFNVINYQDKGFAIVLQLEDITEETVREALRELLGNPRYKERAMHYSKLFLDRPQSALETAIYWTEYVIRHKGAGHMKSAAADLSLLQYYLVDVLLFLLAAAVLVSALAVFVVRTIIKCVFGKKAADKKKRKKN</sequence>
<dbReference type="InterPro" id="IPR002213">
    <property type="entry name" value="UDP_glucos_trans"/>
</dbReference>
<dbReference type="Gene3D" id="3.40.50.2000">
    <property type="entry name" value="Glycogen Phosphorylase B"/>
    <property type="match status" value="2"/>
</dbReference>
<comment type="similarity">
    <text evidence="2 11">Belongs to the UDP-glycosyltransferase family.</text>
</comment>
<dbReference type="AlphaFoldDB" id="A0AAW2I781"/>
<evidence type="ECO:0000256" key="8">
    <source>
        <dbReference type="ARBA" id="ARBA00023136"/>
    </source>
</evidence>
<evidence type="ECO:0000256" key="11">
    <source>
        <dbReference type="RuleBase" id="RU003718"/>
    </source>
</evidence>
<dbReference type="InterPro" id="IPR035595">
    <property type="entry name" value="UDP_glycos_trans_CS"/>
</dbReference>
<evidence type="ECO:0000256" key="4">
    <source>
        <dbReference type="ARBA" id="ARBA00022679"/>
    </source>
</evidence>
<reference evidence="13" key="1">
    <citation type="journal article" date="2024" name="Gigascience">
        <title>Chromosome-level genome of the poultry shaft louse Menopon gallinae provides insight into the host-switching and adaptive evolution of parasitic lice.</title>
        <authorList>
            <person name="Xu Y."/>
            <person name="Ma L."/>
            <person name="Liu S."/>
            <person name="Liang Y."/>
            <person name="Liu Q."/>
            <person name="He Z."/>
            <person name="Tian L."/>
            <person name="Duan Y."/>
            <person name="Cai W."/>
            <person name="Li H."/>
            <person name="Song F."/>
        </authorList>
    </citation>
    <scope>NUCLEOTIDE SEQUENCE</scope>
    <source>
        <strain evidence="13">Cailab_2023a</strain>
    </source>
</reference>
<organism evidence="13">
    <name type="scientific">Menopon gallinae</name>
    <name type="common">poultry shaft louse</name>
    <dbReference type="NCBI Taxonomy" id="328185"/>
    <lineage>
        <taxon>Eukaryota</taxon>
        <taxon>Metazoa</taxon>
        <taxon>Ecdysozoa</taxon>
        <taxon>Arthropoda</taxon>
        <taxon>Hexapoda</taxon>
        <taxon>Insecta</taxon>
        <taxon>Pterygota</taxon>
        <taxon>Neoptera</taxon>
        <taxon>Paraneoptera</taxon>
        <taxon>Psocodea</taxon>
        <taxon>Troctomorpha</taxon>
        <taxon>Phthiraptera</taxon>
        <taxon>Amblycera</taxon>
        <taxon>Menoponidae</taxon>
        <taxon>Menopon</taxon>
    </lineage>
</organism>
<keyword evidence="3 11" id="KW-0328">Glycosyltransferase</keyword>
<protein>
    <recommendedName>
        <fullName evidence="12">UDP-glucuronosyltransferase</fullName>
        <ecNumber evidence="12">2.4.1.17</ecNumber>
    </recommendedName>
</protein>
<dbReference type="SUPFAM" id="SSF53756">
    <property type="entry name" value="UDP-Glycosyltransferase/glycogen phosphorylase"/>
    <property type="match status" value="1"/>
</dbReference>
<keyword evidence="7 12" id="KW-1133">Transmembrane helix</keyword>
<keyword evidence="9" id="KW-0325">Glycoprotein</keyword>
<keyword evidence="12" id="KW-0732">Signal</keyword>